<reference evidence="2" key="3">
    <citation type="submission" date="2022-06" db="UniProtKB">
        <authorList>
            <consortium name="EnsemblPlants"/>
        </authorList>
    </citation>
    <scope>IDENTIFICATION</scope>
</reference>
<organism evidence="2 3">
    <name type="scientific">Triticum urartu</name>
    <name type="common">Red wild einkorn</name>
    <name type="synonym">Crithodium urartu</name>
    <dbReference type="NCBI Taxonomy" id="4572"/>
    <lineage>
        <taxon>Eukaryota</taxon>
        <taxon>Viridiplantae</taxon>
        <taxon>Streptophyta</taxon>
        <taxon>Embryophyta</taxon>
        <taxon>Tracheophyta</taxon>
        <taxon>Spermatophyta</taxon>
        <taxon>Magnoliopsida</taxon>
        <taxon>Liliopsida</taxon>
        <taxon>Poales</taxon>
        <taxon>Poaceae</taxon>
        <taxon>BOP clade</taxon>
        <taxon>Pooideae</taxon>
        <taxon>Triticodae</taxon>
        <taxon>Triticeae</taxon>
        <taxon>Triticinae</taxon>
        <taxon>Triticum</taxon>
    </lineage>
</organism>
<evidence type="ECO:0000256" key="1">
    <source>
        <dbReference type="SAM" id="MobiDB-lite"/>
    </source>
</evidence>
<evidence type="ECO:0000313" key="3">
    <source>
        <dbReference type="Proteomes" id="UP000015106"/>
    </source>
</evidence>
<dbReference type="Proteomes" id="UP000015106">
    <property type="component" value="Chromosome 4"/>
</dbReference>
<accession>A0A8R7U2L5</accession>
<feature type="region of interest" description="Disordered" evidence="1">
    <location>
        <begin position="73"/>
        <end position="108"/>
    </location>
</feature>
<protein>
    <submittedName>
        <fullName evidence="2">Uncharacterized protein</fullName>
    </submittedName>
</protein>
<dbReference type="AlphaFoldDB" id="A0A8R7U2L5"/>
<reference evidence="3" key="1">
    <citation type="journal article" date="2013" name="Nature">
        <title>Draft genome of the wheat A-genome progenitor Triticum urartu.</title>
        <authorList>
            <person name="Ling H.Q."/>
            <person name="Zhao S."/>
            <person name="Liu D."/>
            <person name="Wang J."/>
            <person name="Sun H."/>
            <person name="Zhang C."/>
            <person name="Fan H."/>
            <person name="Li D."/>
            <person name="Dong L."/>
            <person name="Tao Y."/>
            <person name="Gao C."/>
            <person name="Wu H."/>
            <person name="Li Y."/>
            <person name="Cui Y."/>
            <person name="Guo X."/>
            <person name="Zheng S."/>
            <person name="Wang B."/>
            <person name="Yu K."/>
            <person name="Liang Q."/>
            <person name="Yang W."/>
            <person name="Lou X."/>
            <person name="Chen J."/>
            <person name="Feng M."/>
            <person name="Jian J."/>
            <person name="Zhang X."/>
            <person name="Luo G."/>
            <person name="Jiang Y."/>
            <person name="Liu J."/>
            <person name="Wang Z."/>
            <person name="Sha Y."/>
            <person name="Zhang B."/>
            <person name="Wu H."/>
            <person name="Tang D."/>
            <person name="Shen Q."/>
            <person name="Xue P."/>
            <person name="Zou S."/>
            <person name="Wang X."/>
            <person name="Liu X."/>
            <person name="Wang F."/>
            <person name="Yang Y."/>
            <person name="An X."/>
            <person name="Dong Z."/>
            <person name="Zhang K."/>
            <person name="Zhang X."/>
            <person name="Luo M.C."/>
            <person name="Dvorak J."/>
            <person name="Tong Y."/>
            <person name="Wang J."/>
            <person name="Yang H."/>
            <person name="Li Z."/>
            <person name="Wang D."/>
            <person name="Zhang A."/>
            <person name="Wang J."/>
        </authorList>
    </citation>
    <scope>NUCLEOTIDE SEQUENCE</scope>
    <source>
        <strain evidence="3">cv. G1812</strain>
    </source>
</reference>
<dbReference type="Gramene" id="TuG1812G0400000342.01.T01">
    <property type="protein sequence ID" value="TuG1812G0400000342.01.T01"/>
    <property type="gene ID" value="TuG1812G0400000342.01"/>
</dbReference>
<name>A0A8R7U2L5_TRIUA</name>
<feature type="compositionally biased region" description="Basic residues" evidence="1">
    <location>
        <begin position="89"/>
        <end position="108"/>
    </location>
</feature>
<sequence>MPLLTPDLLDEDVAEALAELLGADARHERLAREHALLRVLDVVLRPALDEPLDAAGPHLALHHLQRALQVAVPHLHHDPPRRLQLRLPPPRRSRRRPQPPRRSRQCLH</sequence>
<proteinExistence type="predicted"/>
<dbReference type="EnsemblPlants" id="TuG1812G0400000342.01.T01">
    <property type="protein sequence ID" value="TuG1812G0400000342.01.T01"/>
    <property type="gene ID" value="TuG1812G0400000342.01"/>
</dbReference>
<reference evidence="2" key="2">
    <citation type="submission" date="2018-03" db="EMBL/GenBank/DDBJ databases">
        <title>The Triticum urartu genome reveals the dynamic nature of wheat genome evolution.</title>
        <authorList>
            <person name="Ling H."/>
            <person name="Ma B."/>
            <person name="Shi X."/>
            <person name="Liu H."/>
            <person name="Dong L."/>
            <person name="Sun H."/>
            <person name="Cao Y."/>
            <person name="Gao Q."/>
            <person name="Zheng S."/>
            <person name="Li Y."/>
            <person name="Yu Y."/>
            <person name="Du H."/>
            <person name="Qi M."/>
            <person name="Li Y."/>
            <person name="Yu H."/>
            <person name="Cui Y."/>
            <person name="Wang N."/>
            <person name="Chen C."/>
            <person name="Wu H."/>
            <person name="Zhao Y."/>
            <person name="Zhang J."/>
            <person name="Li Y."/>
            <person name="Zhou W."/>
            <person name="Zhang B."/>
            <person name="Hu W."/>
            <person name="Eijk M."/>
            <person name="Tang J."/>
            <person name="Witsenboer H."/>
            <person name="Zhao S."/>
            <person name="Li Z."/>
            <person name="Zhang A."/>
            <person name="Wang D."/>
            <person name="Liang C."/>
        </authorList>
    </citation>
    <scope>NUCLEOTIDE SEQUENCE [LARGE SCALE GENOMIC DNA]</scope>
    <source>
        <strain evidence="2">cv. G1812</strain>
    </source>
</reference>
<keyword evidence="3" id="KW-1185">Reference proteome</keyword>
<evidence type="ECO:0000313" key="2">
    <source>
        <dbReference type="EnsemblPlants" id="TuG1812G0400000342.01.T01"/>
    </source>
</evidence>